<dbReference type="GO" id="GO:0006390">
    <property type="term" value="P:mitochondrial transcription"/>
    <property type="evidence" value="ECO:0007669"/>
    <property type="project" value="TreeGrafter"/>
</dbReference>
<sequence>MDKSNELAIKSHNSKYLLYRYVLSLAIVYENIFFYIPTFFDFRGRVYSIVDYLTYQGEDMARSLITFYDGCEITEKNIIYVLQHLANTAGKSKLKIKSKNKWAIDFINQLNLLPFQLECKNLSSFFEYRKNNVDLFKDLKVVSIFDLVRNENVINVMSHSDERLQFLNILFSLIKCLIKPNELFCTPICFDATTSGFQHLAALFQDLDLAKASNVVNNIEESNIDEGGDYYYYVEKKKSRTWRCL</sequence>
<comment type="catalytic activity">
    <reaction evidence="7">
        <text>RNA(n) + a ribonucleoside 5'-triphosphate = RNA(n+1) + diphosphate</text>
        <dbReference type="Rhea" id="RHEA:21248"/>
        <dbReference type="Rhea" id="RHEA-COMP:14527"/>
        <dbReference type="Rhea" id="RHEA-COMP:17342"/>
        <dbReference type="ChEBI" id="CHEBI:33019"/>
        <dbReference type="ChEBI" id="CHEBI:61557"/>
        <dbReference type="ChEBI" id="CHEBI:140395"/>
        <dbReference type="EC" id="2.7.7.6"/>
    </reaction>
</comment>
<evidence type="ECO:0000256" key="4">
    <source>
        <dbReference type="ARBA" id="ARBA00022679"/>
    </source>
</evidence>
<evidence type="ECO:0000256" key="5">
    <source>
        <dbReference type="ARBA" id="ARBA00022695"/>
    </source>
</evidence>
<proteinExistence type="inferred from homology"/>
<dbReference type="InterPro" id="IPR046950">
    <property type="entry name" value="DNA-dir_Rpol_C_phage-type"/>
</dbReference>
<keyword evidence="3" id="KW-0240">DNA-directed RNA polymerase</keyword>
<dbReference type="GO" id="GO:0001018">
    <property type="term" value="F:mitochondrial promoter sequence-specific DNA binding"/>
    <property type="evidence" value="ECO:0007669"/>
    <property type="project" value="TreeGrafter"/>
</dbReference>
<feature type="domain" description="DNA-directed RNA polymerase C-terminal" evidence="9">
    <location>
        <begin position="138"/>
        <end position="222"/>
    </location>
</feature>
<evidence type="ECO:0000259" key="9">
    <source>
        <dbReference type="Pfam" id="PF00940"/>
    </source>
</evidence>
<geneLocation type="mitochondrion" evidence="10"/>
<dbReference type="EC" id="2.7.7.6" evidence="2"/>
<dbReference type="SUPFAM" id="SSF56672">
    <property type="entry name" value="DNA/RNA polymerases"/>
    <property type="match status" value="2"/>
</dbReference>
<evidence type="ECO:0000256" key="7">
    <source>
        <dbReference type="ARBA" id="ARBA00048552"/>
    </source>
</evidence>
<dbReference type="InterPro" id="IPR043502">
    <property type="entry name" value="DNA/RNA_pol_sf"/>
</dbReference>
<dbReference type="EMBL" id="MH725799">
    <property type="protein sequence ID" value="AYE93392.1"/>
    <property type="molecule type" value="Genomic_DNA"/>
</dbReference>
<dbReference type="AlphaFoldDB" id="A0A386TYW8"/>
<keyword evidence="4" id="KW-0808">Transferase</keyword>
<comment type="similarity">
    <text evidence="1">Belongs to the phage and mitochondrial RNA polymerase family.</text>
</comment>
<keyword evidence="8" id="KW-0812">Transmembrane</keyword>
<keyword evidence="8" id="KW-0472">Membrane</keyword>
<feature type="transmembrane region" description="Helical" evidence="8">
    <location>
        <begin position="21"/>
        <end position="40"/>
    </location>
</feature>
<protein>
    <recommendedName>
        <fullName evidence="2">DNA-directed RNA polymerase</fullName>
        <ecNumber evidence="2">2.7.7.6</ecNumber>
    </recommendedName>
</protein>
<dbReference type="PANTHER" id="PTHR10102">
    <property type="entry name" value="DNA-DIRECTED RNA POLYMERASE, MITOCHONDRIAL"/>
    <property type="match status" value="1"/>
</dbReference>
<accession>A0A386TYW8</accession>
<organism evidence="10">
    <name type="scientific">Termitomyces sp</name>
    <dbReference type="NCBI Taxonomy" id="1916073"/>
    <lineage>
        <taxon>Eukaryota</taxon>
        <taxon>Fungi</taxon>
        <taxon>Dikarya</taxon>
        <taxon>Basidiomycota</taxon>
        <taxon>Agaricomycotina</taxon>
        <taxon>Agaricomycetes</taxon>
        <taxon>Agaricomycetidae</taxon>
        <taxon>Agaricales</taxon>
        <taxon>Tricholomatineae</taxon>
        <taxon>Lyophyllaceae</taxon>
        <taxon>Termitomyces</taxon>
    </lineage>
</organism>
<dbReference type="PANTHER" id="PTHR10102:SF0">
    <property type="entry name" value="DNA-DIRECTED RNA POLYMERASE, MITOCHONDRIAL"/>
    <property type="match status" value="1"/>
</dbReference>
<keyword evidence="6" id="KW-0804">Transcription</keyword>
<keyword evidence="10" id="KW-0496">Mitochondrion</keyword>
<reference evidence="10" key="1">
    <citation type="submission" date="2018-08" db="EMBL/GenBank/DDBJ databases">
        <title>Comparative mitochondrial genomics of the basidiomycete Termitomyces.</title>
        <authorList>
            <person name="Nieuwenhuis M."/>
        </authorList>
    </citation>
    <scope>NUCLEOTIDE SEQUENCE</scope>
    <source>
        <strain evidence="10">T159</strain>
    </source>
</reference>
<evidence type="ECO:0000256" key="2">
    <source>
        <dbReference type="ARBA" id="ARBA00012418"/>
    </source>
</evidence>
<gene>
    <name evidence="10" type="ORF">C0993_000002</name>
</gene>
<keyword evidence="8" id="KW-1133">Transmembrane helix</keyword>
<dbReference type="Pfam" id="PF00940">
    <property type="entry name" value="RNA_pol"/>
    <property type="match status" value="1"/>
</dbReference>
<evidence type="ECO:0000256" key="8">
    <source>
        <dbReference type="SAM" id="Phobius"/>
    </source>
</evidence>
<dbReference type="GO" id="GO:0034245">
    <property type="term" value="C:mitochondrial DNA-directed RNA polymerase complex"/>
    <property type="evidence" value="ECO:0007669"/>
    <property type="project" value="TreeGrafter"/>
</dbReference>
<evidence type="ECO:0000313" key="10">
    <source>
        <dbReference type="EMBL" id="AYE93392.1"/>
    </source>
</evidence>
<dbReference type="InterPro" id="IPR002092">
    <property type="entry name" value="DNA-dir_Rpol_phage-type"/>
</dbReference>
<evidence type="ECO:0000256" key="3">
    <source>
        <dbReference type="ARBA" id="ARBA00022478"/>
    </source>
</evidence>
<dbReference type="GO" id="GO:0003899">
    <property type="term" value="F:DNA-directed RNA polymerase activity"/>
    <property type="evidence" value="ECO:0007669"/>
    <property type="project" value="UniProtKB-EC"/>
</dbReference>
<name>A0A386TYW8_9AGAR</name>
<dbReference type="Gene3D" id="3.30.70.370">
    <property type="match status" value="1"/>
</dbReference>
<keyword evidence="5" id="KW-0548">Nucleotidyltransferase</keyword>
<evidence type="ECO:0000256" key="6">
    <source>
        <dbReference type="ARBA" id="ARBA00023163"/>
    </source>
</evidence>
<evidence type="ECO:0000256" key="1">
    <source>
        <dbReference type="ARBA" id="ARBA00009493"/>
    </source>
</evidence>